<evidence type="ECO:0000313" key="1">
    <source>
        <dbReference type="EMBL" id="KAK3778474.1"/>
    </source>
</evidence>
<protein>
    <submittedName>
        <fullName evidence="1">Uncharacterized protein</fullName>
    </submittedName>
</protein>
<dbReference type="EMBL" id="JAWDGP010002940">
    <property type="protein sequence ID" value="KAK3778474.1"/>
    <property type="molecule type" value="Genomic_DNA"/>
</dbReference>
<evidence type="ECO:0000313" key="2">
    <source>
        <dbReference type="Proteomes" id="UP001283361"/>
    </source>
</evidence>
<dbReference type="AlphaFoldDB" id="A0AAE0ZZI1"/>
<reference evidence="1" key="1">
    <citation type="journal article" date="2023" name="G3 (Bethesda)">
        <title>A reference genome for the long-term kleptoplast-retaining sea slug Elysia crispata morphotype clarki.</title>
        <authorList>
            <person name="Eastman K.E."/>
            <person name="Pendleton A.L."/>
            <person name="Shaikh M.A."/>
            <person name="Suttiyut T."/>
            <person name="Ogas R."/>
            <person name="Tomko P."/>
            <person name="Gavelis G."/>
            <person name="Widhalm J.R."/>
            <person name="Wisecaver J.H."/>
        </authorList>
    </citation>
    <scope>NUCLEOTIDE SEQUENCE</scope>
    <source>
        <strain evidence="1">ECLA1</strain>
    </source>
</reference>
<keyword evidence="2" id="KW-1185">Reference proteome</keyword>
<proteinExistence type="predicted"/>
<name>A0AAE0ZZI1_9GAST</name>
<gene>
    <name evidence="1" type="ORF">RRG08_061716</name>
</gene>
<organism evidence="1 2">
    <name type="scientific">Elysia crispata</name>
    <name type="common">lettuce slug</name>
    <dbReference type="NCBI Taxonomy" id="231223"/>
    <lineage>
        <taxon>Eukaryota</taxon>
        <taxon>Metazoa</taxon>
        <taxon>Spiralia</taxon>
        <taxon>Lophotrochozoa</taxon>
        <taxon>Mollusca</taxon>
        <taxon>Gastropoda</taxon>
        <taxon>Heterobranchia</taxon>
        <taxon>Euthyneura</taxon>
        <taxon>Panpulmonata</taxon>
        <taxon>Sacoglossa</taxon>
        <taxon>Placobranchoidea</taxon>
        <taxon>Plakobranchidae</taxon>
        <taxon>Elysia</taxon>
    </lineage>
</organism>
<dbReference type="Proteomes" id="UP001283361">
    <property type="component" value="Unassembled WGS sequence"/>
</dbReference>
<comment type="caution">
    <text evidence="1">The sequence shown here is derived from an EMBL/GenBank/DDBJ whole genome shotgun (WGS) entry which is preliminary data.</text>
</comment>
<accession>A0AAE0ZZI1</accession>
<sequence length="110" mass="12285">MLVNRVAQSMLREKFQAVRFPDMSSSSGKTSFRVTKVFGVSTSVLSCLNISASEFSAKVPVFCVVCTFQYQSFRYQYQCFVLFEHFSIRVVGVSTSVLCCLNISASEFSA</sequence>